<accession>U2QA70</accession>
<dbReference type="RefSeq" id="WP_021798188.1">
    <property type="nucleotide sequence ID" value="NZ_ACVN02000239.1"/>
</dbReference>
<dbReference type="PANTHER" id="PTHR12110:SF52">
    <property type="entry name" value="XYLOSE ISOMERASE"/>
    <property type="match status" value="1"/>
</dbReference>
<dbReference type="SUPFAM" id="SSF51658">
    <property type="entry name" value="Xylose isomerase-like"/>
    <property type="match status" value="1"/>
</dbReference>
<dbReference type="Gene3D" id="3.20.20.150">
    <property type="entry name" value="Divalent-metal-dependent TIM barrel enzymes"/>
    <property type="match status" value="1"/>
</dbReference>
<dbReference type="InterPro" id="IPR050312">
    <property type="entry name" value="IolE/XylAMocC-like"/>
</dbReference>
<keyword evidence="4" id="KW-1185">Reference proteome</keyword>
<feature type="domain" description="Xylose isomerase-like TIM barrel" evidence="2">
    <location>
        <begin position="39"/>
        <end position="305"/>
    </location>
</feature>
<dbReference type="EMBL" id="ACVN02000239">
    <property type="protein sequence ID" value="ERK53306.1"/>
    <property type="molecule type" value="Genomic_DNA"/>
</dbReference>
<evidence type="ECO:0000259" key="2">
    <source>
        <dbReference type="Pfam" id="PF01261"/>
    </source>
</evidence>
<dbReference type="InterPro" id="IPR013022">
    <property type="entry name" value="Xyl_isomerase-like_TIM-brl"/>
</dbReference>
<name>U2QA70_9ACTN</name>
<dbReference type="OrthoDB" id="3325478at2"/>
<dbReference type="AlphaFoldDB" id="U2QA70"/>
<evidence type="ECO:0000256" key="1">
    <source>
        <dbReference type="SAM" id="MobiDB-lite"/>
    </source>
</evidence>
<evidence type="ECO:0000313" key="3">
    <source>
        <dbReference type="EMBL" id="ERK53306.1"/>
    </source>
</evidence>
<dbReference type="Pfam" id="PF01261">
    <property type="entry name" value="AP_endonuc_2"/>
    <property type="match status" value="1"/>
</dbReference>
<evidence type="ECO:0000313" key="4">
    <source>
        <dbReference type="Proteomes" id="UP000017052"/>
    </source>
</evidence>
<dbReference type="InterPro" id="IPR036237">
    <property type="entry name" value="Xyl_isomerase-like_sf"/>
</dbReference>
<comment type="caution">
    <text evidence="3">The sequence shown here is derived from an EMBL/GenBank/DDBJ whole genome shotgun (WGS) entry which is preliminary data.</text>
</comment>
<gene>
    <name evidence="3" type="ORF">HMPREF0682_2621</name>
</gene>
<dbReference type="Proteomes" id="UP000017052">
    <property type="component" value="Unassembled WGS sequence"/>
</dbReference>
<dbReference type="GO" id="GO:0016853">
    <property type="term" value="F:isomerase activity"/>
    <property type="evidence" value="ECO:0007669"/>
    <property type="project" value="UniProtKB-KW"/>
</dbReference>
<protein>
    <submittedName>
        <fullName evidence="3">Xylose isomerase-like TIM barrel domain protein</fullName>
    </submittedName>
</protein>
<dbReference type="GeneID" id="95360333"/>
<reference evidence="3" key="1">
    <citation type="submission" date="2013-08" db="EMBL/GenBank/DDBJ databases">
        <authorList>
            <person name="Durkin A.S."/>
            <person name="Haft D.R."/>
            <person name="McCorrison J."/>
            <person name="Torralba M."/>
            <person name="Gillis M."/>
            <person name="Haft D.H."/>
            <person name="Methe B."/>
            <person name="Sutton G."/>
            <person name="Nelson K.E."/>
        </authorList>
    </citation>
    <scope>NUCLEOTIDE SEQUENCE [LARGE SCALE GENOMIC DNA]</scope>
    <source>
        <strain evidence="3">F0233</strain>
    </source>
</reference>
<proteinExistence type="predicted"/>
<dbReference type="PANTHER" id="PTHR12110">
    <property type="entry name" value="HYDROXYPYRUVATE ISOMERASE"/>
    <property type="match status" value="1"/>
</dbReference>
<organism evidence="3 4">
    <name type="scientific">Propionibacterium acidifaciens F0233</name>
    <dbReference type="NCBI Taxonomy" id="553198"/>
    <lineage>
        <taxon>Bacteria</taxon>
        <taxon>Bacillati</taxon>
        <taxon>Actinomycetota</taxon>
        <taxon>Actinomycetes</taxon>
        <taxon>Propionibacteriales</taxon>
        <taxon>Propionibacteriaceae</taxon>
        <taxon>Propionibacterium</taxon>
    </lineage>
</organism>
<sequence length="313" mass="34294">MTWTAEDWPIAPSLNQFSETPPGAVGATGTGPAVWRPVFREVRLAGFESFDAFDSWVRVGDLDDASLASFGRVAGEEGLSICALSTSRRSPIADDPAIAVENLAYLHRALDAADGLGVRTICMGLHEPLTRAQVEAQWFWHADGVRNPLDDREVYERAVAAFAELGEHAARLGEVISLELYEDTYLGDGSSSVRFVHDVGRENVGLNPDLGNLVRLHRPVEDWRDTLAAMAPYTNYWHVKNYIRDVDPATGAYFTAPSSLELGFIDYRAALRTVLASGYEAPICVEQYGGDALSVSATNMRYLRSLLSQLLAL</sequence>
<feature type="region of interest" description="Disordered" evidence="1">
    <location>
        <begin position="1"/>
        <end position="28"/>
    </location>
</feature>